<dbReference type="AlphaFoldDB" id="A0AAW0ESN5"/>
<evidence type="ECO:0000256" key="1">
    <source>
        <dbReference type="ARBA" id="ARBA00022443"/>
    </source>
</evidence>
<comment type="caution">
    <text evidence="5">The sequence shown here is derived from an EMBL/GenBank/DDBJ whole genome shotgun (WGS) entry which is preliminary data.</text>
</comment>
<dbReference type="InterPro" id="IPR001452">
    <property type="entry name" value="SH3_domain"/>
</dbReference>
<dbReference type="PANTHER" id="PTHR45929">
    <property type="entry name" value="JAK PATHWAY SIGNAL TRANSDUCTION ADAPTOR MOLECULE"/>
    <property type="match status" value="1"/>
</dbReference>
<dbReference type="Pfam" id="PF00018">
    <property type="entry name" value="SH3_1"/>
    <property type="match status" value="1"/>
</dbReference>
<dbReference type="InterPro" id="IPR050670">
    <property type="entry name" value="STAM"/>
</dbReference>
<keyword evidence="6" id="KW-1185">Reference proteome</keyword>
<dbReference type="PROSITE" id="PS50002">
    <property type="entry name" value="SH3"/>
    <property type="match status" value="2"/>
</dbReference>
<dbReference type="Proteomes" id="UP001430356">
    <property type="component" value="Unassembled WGS sequence"/>
</dbReference>
<dbReference type="CDD" id="cd00174">
    <property type="entry name" value="SH3"/>
    <property type="match status" value="2"/>
</dbReference>
<protein>
    <submittedName>
        <fullName evidence="5">Variant SH3 domain/SH3 domain containing protein</fullName>
    </submittedName>
</protein>
<feature type="region of interest" description="Disordered" evidence="3">
    <location>
        <begin position="116"/>
        <end position="141"/>
    </location>
</feature>
<gene>
    <name evidence="5" type="ORF">NESM_000616400</name>
</gene>
<proteinExistence type="predicted"/>
<dbReference type="Pfam" id="PF07653">
    <property type="entry name" value="SH3_2"/>
    <property type="match status" value="2"/>
</dbReference>
<sequence length="460" mass="48934">MNALWRSYKESRRSTQKANTGAADAGDAVAHVSTEGDTRHQDFGGGGAVADGRATTGARSAEQCIALMDYDALNTDEISFKAGDVINVTGKGAASGFWEGYVAAPTTPALATVDLSDAERSSADSSRTSPRPPEQPPAASRTTCGLFPNCLVTSNMRAKHSLTQYAFQNMVLCLYAYTAAGDGEMSFAAGDVITAVRPSASPGWWFGVKSRGPPWTTPRLAKTSPSPSPSSSTVVAAAASARFADPAAASVEVRGAEAEQLFPTNFVTCDLVLVNFHFAGRQPHELSCDSGDIVHVHRRWNDGWWEGSLRGRRGIFPSNYTVPNISTTAPPLFCARCRSVFASNLFHSTCTTCAAEERVEDAMMGAMEAYVRGEAADFDLFAGVDLGLDTLSDESSGESGAMDSDADVVPSTGEGADRDARHETRRRQSRGSKTSWPARLSLLTERDVADLASNRVKAMD</sequence>
<dbReference type="PANTHER" id="PTHR45929:SF3">
    <property type="entry name" value="JAK PATHWAY SIGNAL TRANSDUCTION ADAPTOR MOLECULE"/>
    <property type="match status" value="1"/>
</dbReference>
<dbReference type="Gene3D" id="2.30.30.40">
    <property type="entry name" value="SH3 Domains"/>
    <property type="match status" value="3"/>
</dbReference>
<accession>A0AAW0ESN5</accession>
<keyword evidence="1 2" id="KW-0728">SH3 domain</keyword>
<feature type="domain" description="SH3" evidence="4">
    <location>
        <begin position="267"/>
        <end position="326"/>
    </location>
</feature>
<dbReference type="SUPFAM" id="SSF50044">
    <property type="entry name" value="SH3-domain"/>
    <property type="match status" value="3"/>
</dbReference>
<dbReference type="SMART" id="SM00326">
    <property type="entry name" value="SH3"/>
    <property type="match status" value="3"/>
</dbReference>
<feature type="region of interest" description="Disordered" evidence="3">
    <location>
        <begin position="392"/>
        <end position="438"/>
    </location>
</feature>
<organism evidence="5 6">
    <name type="scientific">Novymonas esmeraldas</name>
    <dbReference type="NCBI Taxonomy" id="1808958"/>
    <lineage>
        <taxon>Eukaryota</taxon>
        <taxon>Discoba</taxon>
        <taxon>Euglenozoa</taxon>
        <taxon>Kinetoplastea</taxon>
        <taxon>Metakinetoplastina</taxon>
        <taxon>Trypanosomatida</taxon>
        <taxon>Trypanosomatidae</taxon>
        <taxon>Novymonas</taxon>
    </lineage>
</organism>
<evidence type="ECO:0000256" key="2">
    <source>
        <dbReference type="PROSITE-ProRule" id="PRU00192"/>
    </source>
</evidence>
<dbReference type="PRINTS" id="PR00452">
    <property type="entry name" value="SH3DOMAIN"/>
</dbReference>
<evidence type="ECO:0000256" key="3">
    <source>
        <dbReference type="SAM" id="MobiDB-lite"/>
    </source>
</evidence>
<evidence type="ECO:0000313" key="6">
    <source>
        <dbReference type="Proteomes" id="UP001430356"/>
    </source>
</evidence>
<name>A0AAW0ESN5_9TRYP</name>
<feature type="region of interest" description="Disordered" evidence="3">
    <location>
        <begin position="1"/>
        <end position="27"/>
    </location>
</feature>
<dbReference type="InterPro" id="IPR036028">
    <property type="entry name" value="SH3-like_dom_sf"/>
</dbReference>
<feature type="domain" description="SH3" evidence="4">
    <location>
        <begin position="59"/>
        <end position="133"/>
    </location>
</feature>
<dbReference type="EMBL" id="JAECZO010000084">
    <property type="protein sequence ID" value="KAK7196764.1"/>
    <property type="molecule type" value="Genomic_DNA"/>
</dbReference>
<reference evidence="5 6" key="1">
    <citation type="journal article" date="2021" name="MBio">
        <title>A New Model Trypanosomatid, Novymonas esmeraldas: Genomic Perception of Its 'Candidatus Pandoraea novymonadis' Endosymbiont.</title>
        <authorList>
            <person name="Zakharova A."/>
            <person name="Saura A."/>
            <person name="Butenko A."/>
            <person name="Podesvova L."/>
            <person name="Warmusova S."/>
            <person name="Kostygov A.Y."/>
            <person name="Nenarokova A."/>
            <person name="Lukes J."/>
            <person name="Opperdoes F.R."/>
            <person name="Yurchenko V."/>
        </authorList>
    </citation>
    <scope>NUCLEOTIDE SEQUENCE [LARGE SCALE GENOMIC DNA]</scope>
    <source>
        <strain evidence="5 6">E262AT.01</strain>
    </source>
</reference>
<evidence type="ECO:0000259" key="4">
    <source>
        <dbReference type="PROSITE" id="PS50002"/>
    </source>
</evidence>
<evidence type="ECO:0000313" key="5">
    <source>
        <dbReference type="EMBL" id="KAK7196764.1"/>
    </source>
</evidence>